<feature type="domain" description="DUF4332" evidence="3">
    <location>
        <begin position="3"/>
        <end position="66"/>
    </location>
</feature>
<evidence type="ECO:0000313" key="5">
    <source>
        <dbReference type="Proteomes" id="UP001374893"/>
    </source>
</evidence>
<accession>A0ABN6HHC1</accession>
<dbReference type="RefSeq" id="WP_338687077.1">
    <property type="nucleotide sequence ID" value="NZ_AP024702.1"/>
</dbReference>
<protein>
    <submittedName>
        <fullName evidence="4">Ferredoxin</fullName>
    </submittedName>
</protein>
<dbReference type="InterPro" id="IPR025567">
    <property type="entry name" value="DUF4332"/>
</dbReference>
<keyword evidence="2" id="KW-1133">Transmembrane helix</keyword>
<organism evidence="4 5">
    <name type="scientific">Haloferula helveola</name>
    <dbReference type="NCBI Taxonomy" id="490095"/>
    <lineage>
        <taxon>Bacteria</taxon>
        <taxon>Pseudomonadati</taxon>
        <taxon>Verrucomicrobiota</taxon>
        <taxon>Verrucomicrobiia</taxon>
        <taxon>Verrucomicrobiales</taxon>
        <taxon>Verrucomicrobiaceae</taxon>
        <taxon>Haloferula</taxon>
    </lineage>
</organism>
<feature type="transmembrane region" description="Helical" evidence="2">
    <location>
        <begin position="362"/>
        <end position="384"/>
    </location>
</feature>
<feature type="transmembrane region" description="Helical" evidence="2">
    <location>
        <begin position="277"/>
        <end position="299"/>
    </location>
</feature>
<evidence type="ECO:0000256" key="1">
    <source>
        <dbReference type="SAM" id="MobiDB-lite"/>
    </source>
</evidence>
<gene>
    <name evidence="4" type="ORF">HAHE_40580</name>
</gene>
<evidence type="ECO:0000259" key="3">
    <source>
        <dbReference type="Pfam" id="PF14229"/>
    </source>
</evidence>
<keyword evidence="5" id="KW-1185">Reference proteome</keyword>
<sequence>MVAFKSIEGIEDGEIELLEAAGFSDVRELATVEPEALHAELVKANSVLGLLDAAPGIESVRAWVGFSRQTTEGNTVAPQSAVAGPAVVSIGVVQEASVEVDEVAEAEAVEESEPVVEPEPVPQGPVNFEADPDVQDMLDRAPVALPIPNRLLMEQGIRPSEIEPAEVLNRAVSDLEVAVASNSKKPAPGSIGKPRGKAGGLKQVADFRSGTRLGIDSARVRSIDDVRDEPLAEPSKTEQAPVDERVRLIRTARESTNRGKDPNSRWFIRGVLHDRPFLVWFGCVIFILFQLAVPLGLVAAPLLMLSDHPSNSFAWVPSWVIAFPIAIPVFGLLYFAVSCRVKCRVCGQKVLMPRKCLKNRKAHHIPGIGYILPLAVHTILFRWFNCTFCGTSVRIKE</sequence>
<proteinExistence type="predicted"/>
<dbReference type="Pfam" id="PF14229">
    <property type="entry name" value="DUF4332"/>
    <property type="match status" value="1"/>
</dbReference>
<feature type="transmembrane region" description="Helical" evidence="2">
    <location>
        <begin position="319"/>
        <end position="341"/>
    </location>
</feature>
<dbReference type="EMBL" id="AP024702">
    <property type="protein sequence ID" value="BCX50150.1"/>
    <property type="molecule type" value="Genomic_DNA"/>
</dbReference>
<keyword evidence="2" id="KW-0812">Transmembrane</keyword>
<reference evidence="4 5" key="1">
    <citation type="submission" date="2021-06" db="EMBL/GenBank/DDBJ databases">
        <title>Complete genome of Haloferula helveola possessing various polysaccharide degrading enzymes.</title>
        <authorList>
            <person name="Takami H."/>
            <person name="Huang C."/>
            <person name="Hamasaki K."/>
        </authorList>
    </citation>
    <scope>NUCLEOTIDE SEQUENCE [LARGE SCALE GENOMIC DNA]</scope>
    <source>
        <strain evidence="4 5">CN-1</strain>
    </source>
</reference>
<evidence type="ECO:0000256" key="2">
    <source>
        <dbReference type="SAM" id="Phobius"/>
    </source>
</evidence>
<evidence type="ECO:0000313" key="4">
    <source>
        <dbReference type="EMBL" id="BCX50150.1"/>
    </source>
</evidence>
<feature type="region of interest" description="Disordered" evidence="1">
    <location>
        <begin position="183"/>
        <end position="203"/>
    </location>
</feature>
<keyword evidence="2" id="KW-0472">Membrane</keyword>
<name>A0ABN6HHC1_9BACT</name>
<dbReference type="Proteomes" id="UP001374893">
    <property type="component" value="Chromosome"/>
</dbReference>